<dbReference type="PANTHER" id="PTHR13091:SF0">
    <property type="entry name" value="NONSENSE-MEDIATED MRNA DECAY FACTOR SMG8"/>
    <property type="match status" value="1"/>
</dbReference>
<keyword evidence="2" id="KW-0866">Nonsense-mediated mRNA decay</keyword>
<dbReference type="Pfam" id="PF10220">
    <property type="entry name" value="Smg8_Smg9"/>
    <property type="match status" value="2"/>
</dbReference>
<protein>
    <recommendedName>
        <fullName evidence="3">Nonsense-mediated mRNA decay factor SMG8</fullName>
    </recommendedName>
</protein>
<dbReference type="EMBL" id="JAOPGA020001688">
    <property type="protein sequence ID" value="KAL0490440.1"/>
    <property type="molecule type" value="Genomic_DNA"/>
</dbReference>
<sequence>MKSEYYRFFTHSQNTVVDEEISRVNESIPISKRYNSKSETEPSESDPSKNSREKKFGTRGNKKIIAVGYVGMCHDSINVVNMILGRKIFRNTPSPRSSGKWEIGNFPIDSYHDSESGTVYLFLSTTLHLGEALNVNTKINQKNDDGDNLQSSFAYQIEDREYQMTKALLFMFHTCHVINFITADSRFDLRIPKLLRTLQLSKQTINAPLLAHLSTHPTTHNLKLNSLYSVGRVLPVLSILWVGMPADANLERLSSNMENQVRTILKKSKLSGTDNTRVPLVMIDPTRCVFVLEYQSEEVNPTTTLLGSQSDQAPTTPSTNESSTYLIKFREHMARQYEYLYRQMSTGKRYVLPSLFNWYHACFALESFDWSDEKVRNLINPDWQFSENRCSQAFQLIKEKFSQPQEKYESQQSFVGEALSTFDAYACGPYQELYRKKIADEFKDVKINIVNGRATQEPIKTAGDHYRIHPSSPIIDFVAKRVKDTPDTLIREGSSIPSVELSTFDDQTISDVEGVEKLLHDTVLEDHKNKKTNKQKIHVGYEYEHNKKRYWLTQEALNLHNKKNVTNEPKKKDAVKDQPKSTLINTDIPLHIPSHLLTREKAPSNGTTIIYGQLTSIYLCTPNAPILVSVHPKIEDDNNETFNTAQIILQRGSTTLIDLVHGPASSPDKKPHLTNIFTIGGLTTK</sequence>
<accession>A0AAW2ZNS8</accession>
<feature type="region of interest" description="Disordered" evidence="4">
    <location>
        <begin position="32"/>
        <end position="57"/>
    </location>
</feature>
<evidence type="ECO:0000313" key="5">
    <source>
        <dbReference type="EMBL" id="KAL0490440.1"/>
    </source>
</evidence>
<dbReference type="AlphaFoldDB" id="A0AAW2ZNS8"/>
<evidence type="ECO:0000256" key="3">
    <source>
        <dbReference type="ARBA" id="ARBA00029509"/>
    </source>
</evidence>
<evidence type="ECO:0000256" key="1">
    <source>
        <dbReference type="ARBA" id="ARBA00006443"/>
    </source>
</evidence>
<dbReference type="Proteomes" id="UP001431209">
    <property type="component" value="Unassembled WGS sequence"/>
</dbReference>
<evidence type="ECO:0000313" key="6">
    <source>
        <dbReference type="Proteomes" id="UP001431209"/>
    </source>
</evidence>
<comment type="similarity">
    <text evidence="1">Belongs to the SMG8 family.</text>
</comment>
<dbReference type="InterPro" id="IPR019354">
    <property type="entry name" value="SMG8-like"/>
</dbReference>
<evidence type="ECO:0000256" key="4">
    <source>
        <dbReference type="SAM" id="MobiDB-lite"/>
    </source>
</evidence>
<dbReference type="PANTHER" id="PTHR13091">
    <property type="entry name" value="AMPLIFIED IN BREAST CANCER 2-RELATED"/>
    <property type="match status" value="1"/>
</dbReference>
<organism evidence="5 6">
    <name type="scientific">Acrasis kona</name>
    <dbReference type="NCBI Taxonomy" id="1008807"/>
    <lineage>
        <taxon>Eukaryota</taxon>
        <taxon>Discoba</taxon>
        <taxon>Heterolobosea</taxon>
        <taxon>Tetramitia</taxon>
        <taxon>Eutetramitia</taxon>
        <taxon>Acrasidae</taxon>
        <taxon>Acrasis</taxon>
    </lineage>
</organism>
<proteinExistence type="inferred from homology"/>
<dbReference type="GO" id="GO:0000184">
    <property type="term" value="P:nuclear-transcribed mRNA catabolic process, nonsense-mediated decay"/>
    <property type="evidence" value="ECO:0007669"/>
    <property type="project" value="UniProtKB-KW"/>
</dbReference>
<feature type="compositionally biased region" description="Basic and acidic residues" evidence="4">
    <location>
        <begin position="36"/>
        <end position="56"/>
    </location>
</feature>
<evidence type="ECO:0000256" key="2">
    <source>
        <dbReference type="ARBA" id="ARBA00023161"/>
    </source>
</evidence>
<gene>
    <name evidence="5" type="ORF">AKO1_009531</name>
</gene>
<reference evidence="5 6" key="1">
    <citation type="submission" date="2024-03" db="EMBL/GenBank/DDBJ databases">
        <title>The Acrasis kona genome and developmental transcriptomes reveal deep origins of eukaryotic multicellular pathways.</title>
        <authorList>
            <person name="Sheikh S."/>
            <person name="Fu C.-J."/>
            <person name="Brown M.W."/>
            <person name="Baldauf S.L."/>
        </authorList>
    </citation>
    <scope>NUCLEOTIDE SEQUENCE [LARGE SCALE GENOMIC DNA]</scope>
    <source>
        <strain evidence="5 6">ATCC MYA-3509</strain>
    </source>
</reference>
<comment type="caution">
    <text evidence="5">The sequence shown here is derived from an EMBL/GenBank/DDBJ whole genome shotgun (WGS) entry which is preliminary data.</text>
</comment>
<name>A0AAW2ZNS8_9EUKA</name>
<keyword evidence="6" id="KW-1185">Reference proteome</keyword>